<evidence type="ECO:0000313" key="8">
    <source>
        <dbReference type="Proteomes" id="UP000807342"/>
    </source>
</evidence>
<evidence type="ECO:0000259" key="6">
    <source>
        <dbReference type="PROSITE" id="PS51379"/>
    </source>
</evidence>
<dbReference type="PANTHER" id="PTHR31001:SF56">
    <property type="entry name" value="ZN(2)-C6 FUNGAL-TYPE DOMAIN-CONTAINING PROTEIN"/>
    <property type="match status" value="1"/>
</dbReference>
<dbReference type="AlphaFoldDB" id="A0A9P6C9E6"/>
<evidence type="ECO:0000256" key="2">
    <source>
        <dbReference type="ARBA" id="ARBA00022723"/>
    </source>
</evidence>
<evidence type="ECO:0000256" key="4">
    <source>
        <dbReference type="SAM" id="MobiDB-lite"/>
    </source>
</evidence>
<dbReference type="InterPro" id="IPR017896">
    <property type="entry name" value="4Fe4S_Fe-S-bd"/>
</dbReference>
<accession>A0A9P6C9E6</accession>
<dbReference type="PROSITE" id="PS51379">
    <property type="entry name" value="4FE4S_FER_2"/>
    <property type="match status" value="1"/>
</dbReference>
<feature type="compositionally biased region" description="Pro residues" evidence="4">
    <location>
        <begin position="328"/>
        <end position="347"/>
    </location>
</feature>
<protein>
    <recommendedName>
        <fullName evidence="9">Zn(2)-C6 fungal-type domain-containing protein</fullName>
    </recommendedName>
</protein>
<dbReference type="Pfam" id="PF04082">
    <property type="entry name" value="Fungal_trans"/>
    <property type="match status" value="1"/>
</dbReference>
<dbReference type="GO" id="GO:0006351">
    <property type="term" value="P:DNA-templated transcription"/>
    <property type="evidence" value="ECO:0007669"/>
    <property type="project" value="InterPro"/>
</dbReference>
<keyword evidence="3" id="KW-0539">Nucleus</keyword>
<feature type="domain" description="4Fe-4S ferredoxin-type" evidence="6">
    <location>
        <begin position="67"/>
        <end position="99"/>
    </location>
</feature>
<organism evidence="7 8">
    <name type="scientific">Macrolepiota fuliginosa MF-IS2</name>
    <dbReference type="NCBI Taxonomy" id="1400762"/>
    <lineage>
        <taxon>Eukaryota</taxon>
        <taxon>Fungi</taxon>
        <taxon>Dikarya</taxon>
        <taxon>Basidiomycota</taxon>
        <taxon>Agaricomycotina</taxon>
        <taxon>Agaricomycetes</taxon>
        <taxon>Agaricomycetidae</taxon>
        <taxon>Agaricales</taxon>
        <taxon>Agaricineae</taxon>
        <taxon>Agaricaceae</taxon>
        <taxon>Macrolepiota</taxon>
    </lineage>
</organism>
<dbReference type="PROSITE" id="PS50048">
    <property type="entry name" value="ZN2_CY6_FUNGAL_2"/>
    <property type="match status" value="1"/>
</dbReference>
<feature type="region of interest" description="Disordered" evidence="4">
    <location>
        <begin position="1"/>
        <end position="37"/>
    </location>
</feature>
<reference evidence="7" key="1">
    <citation type="submission" date="2020-11" db="EMBL/GenBank/DDBJ databases">
        <authorList>
            <consortium name="DOE Joint Genome Institute"/>
            <person name="Ahrendt S."/>
            <person name="Riley R."/>
            <person name="Andreopoulos W."/>
            <person name="Labutti K."/>
            <person name="Pangilinan J."/>
            <person name="Ruiz-Duenas F.J."/>
            <person name="Barrasa J.M."/>
            <person name="Sanchez-Garcia M."/>
            <person name="Camarero S."/>
            <person name="Miyauchi S."/>
            <person name="Serrano A."/>
            <person name="Linde D."/>
            <person name="Babiker R."/>
            <person name="Drula E."/>
            <person name="Ayuso-Fernandez I."/>
            <person name="Pacheco R."/>
            <person name="Padilla G."/>
            <person name="Ferreira P."/>
            <person name="Barriuso J."/>
            <person name="Kellner H."/>
            <person name="Castanera R."/>
            <person name="Alfaro M."/>
            <person name="Ramirez L."/>
            <person name="Pisabarro A.G."/>
            <person name="Kuo A."/>
            <person name="Tritt A."/>
            <person name="Lipzen A."/>
            <person name="He G."/>
            <person name="Yan M."/>
            <person name="Ng V."/>
            <person name="Cullen D."/>
            <person name="Martin F."/>
            <person name="Rosso M.-N."/>
            <person name="Henrissat B."/>
            <person name="Hibbett D."/>
            <person name="Martinez A.T."/>
            <person name="Grigoriev I.V."/>
        </authorList>
    </citation>
    <scope>NUCLEOTIDE SEQUENCE</scope>
    <source>
        <strain evidence="7">MF-IS2</strain>
    </source>
</reference>
<dbReference type="PANTHER" id="PTHR31001">
    <property type="entry name" value="UNCHARACTERIZED TRANSCRIPTIONAL REGULATORY PROTEIN"/>
    <property type="match status" value="1"/>
</dbReference>
<keyword evidence="2" id="KW-0479">Metal-binding</keyword>
<evidence type="ECO:0000259" key="5">
    <source>
        <dbReference type="PROSITE" id="PS50048"/>
    </source>
</evidence>
<dbReference type="SMART" id="SM00906">
    <property type="entry name" value="Fungal_trans"/>
    <property type="match status" value="1"/>
</dbReference>
<dbReference type="PROSITE" id="PS00463">
    <property type="entry name" value="ZN2_CY6_FUNGAL_1"/>
    <property type="match status" value="1"/>
</dbReference>
<dbReference type="CDD" id="cd12148">
    <property type="entry name" value="fungal_TF_MHR"/>
    <property type="match status" value="1"/>
</dbReference>
<evidence type="ECO:0000313" key="7">
    <source>
        <dbReference type="EMBL" id="KAF9453099.1"/>
    </source>
</evidence>
<dbReference type="InterPro" id="IPR001138">
    <property type="entry name" value="Zn2Cys6_DnaBD"/>
</dbReference>
<feature type="compositionally biased region" description="Polar residues" evidence="4">
    <location>
        <begin position="927"/>
        <end position="942"/>
    </location>
</feature>
<feature type="region of interest" description="Disordered" evidence="4">
    <location>
        <begin position="819"/>
        <end position="842"/>
    </location>
</feature>
<gene>
    <name evidence="7" type="ORF">P691DRAFT_801957</name>
</gene>
<evidence type="ECO:0000256" key="3">
    <source>
        <dbReference type="ARBA" id="ARBA00023242"/>
    </source>
</evidence>
<sequence>MADSQQRPLKRQRKAADTSHDISQPLTPPQQIQPPQPVDHIFIADGLLNKKPGGKKAPLSCCECRRLKLKCDRNFPCASCKKRGCAEICPDGVLVSGKGTRFILANTEQLHAKIQEMSDRIRNLEDAVQKTDPDSSLLASGLLSIKSTMGLYSSNGGPNPQERDDGKKVSRVTPDDTQRVAGTSRAESGSVDDTAMQVDGPSCIVKTENSITFDLTSIQSDIHRLNYSFPLPSKVQSNPERNIAMREHIRSQLPPRKEAQRLWDQARRNALWQYNPHPSTTFFPNLLHHIYSSSSDQQPKPIKEIDPRRLALLLMILAVACIVDVPSPSPRSTPPSQSPPHQPPTTPPISNAIHAALLEAETRASRYHALGRASLCEVPIMEETNVETVLALFYEVWFLAVWSDGKKAVGEAWGIMGLVAKLAQSIGLHRNGGKSKVIHEEVETRRALFWELLYLDARLSLSLGRPPSLSIHHMDCPRPSYIPDDECESGGSLHHFQEWKHACYQQCLVPVLDAISKPGQEYKSILDLDRRIRDFSIPAPLRNKEKLKSRSMVLQRASLGTALEAVLLQLHRSYFIRALSGPEEAFNRRHKYAPSVVAVFLSASRMIATVQELFQREPELTARILWYWSNAFSAAVALCLLVSRAPFTCLSPAALQELERARLLFRAAKEMCPRALQVLPILETMVDKANDIYNRWANGQELPTIVLRHITDDAMSPSTFSGSEDGDMRSSPAIPPEDPFLYTHQSLAQCIAEVHQIARTMFPLRKPCSCSSKAAVVNGSGKGNGKKVGNGVVAGGGLVSGAGHGHELGPKHVVGAGVGASANECPPSHEWSPPPVVNASSPVLPDAPPVGFGGSGTGVAVGYPVYGSAGVGGGAYSSLKGSGMSPSPSSSVYGGRVASPTGVNGAGYSGYAGANGGGYAGHVNGGTRSPTYSGTPSATSATPPLATNGAPRISPSGSGADTGGLYGSMAVLPASAPPVSFPPTTSKLAMVDTINFELGALNASSDQSFMVFY</sequence>
<evidence type="ECO:0000256" key="1">
    <source>
        <dbReference type="ARBA" id="ARBA00004123"/>
    </source>
</evidence>
<dbReference type="InterPro" id="IPR050613">
    <property type="entry name" value="Sec_Metabolite_Reg"/>
</dbReference>
<dbReference type="GO" id="GO:0008270">
    <property type="term" value="F:zinc ion binding"/>
    <property type="evidence" value="ECO:0007669"/>
    <property type="project" value="InterPro"/>
</dbReference>
<dbReference type="InterPro" id="IPR036864">
    <property type="entry name" value="Zn2-C6_fun-type_DNA-bd_sf"/>
</dbReference>
<dbReference type="InterPro" id="IPR007219">
    <property type="entry name" value="XnlR_reg_dom"/>
</dbReference>
<dbReference type="GO" id="GO:0003677">
    <property type="term" value="F:DNA binding"/>
    <property type="evidence" value="ECO:0007669"/>
    <property type="project" value="InterPro"/>
</dbReference>
<dbReference type="Gene3D" id="4.10.240.10">
    <property type="entry name" value="Zn(2)-C6 fungal-type DNA-binding domain"/>
    <property type="match status" value="1"/>
</dbReference>
<feature type="region of interest" description="Disordered" evidence="4">
    <location>
        <begin position="927"/>
        <end position="959"/>
    </location>
</feature>
<feature type="region of interest" description="Disordered" evidence="4">
    <location>
        <begin position="328"/>
        <end position="349"/>
    </location>
</feature>
<proteinExistence type="predicted"/>
<comment type="subcellular location">
    <subcellularLocation>
        <location evidence="1">Nucleus</location>
    </subcellularLocation>
</comment>
<feature type="compositionally biased region" description="Pro residues" evidence="4">
    <location>
        <begin position="26"/>
        <end position="37"/>
    </location>
</feature>
<dbReference type="SMART" id="SM00066">
    <property type="entry name" value="GAL4"/>
    <property type="match status" value="1"/>
</dbReference>
<dbReference type="Proteomes" id="UP000807342">
    <property type="component" value="Unassembled WGS sequence"/>
</dbReference>
<name>A0A9P6C9E6_9AGAR</name>
<feature type="compositionally biased region" description="Basic and acidic residues" evidence="4">
    <location>
        <begin position="161"/>
        <end position="178"/>
    </location>
</feature>
<comment type="caution">
    <text evidence="7">The sequence shown here is derived from an EMBL/GenBank/DDBJ whole genome shotgun (WGS) entry which is preliminary data.</text>
</comment>
<dbReference type="GO" id="GO:0005634">
    <property type="term" value="C:nucleus"/>
    <property type="evidence" value="ECO:0007669"/>
    <property type="project" value="UniProtKB-SubCell"/>
</dbReference>
<dbReference type="CDD" id="cd00067">
    <property type="entry name" value="GAL4"/>
    <property type="match status" value="1"/>
</dbReference>
<evidence type="ECO:0008006" key="9">
    <source>
        <dbReference type="Google" id="ProtNLM"/>
    </source>
</evidence>
<feature type="region of interest" description="Disordered" evidence="4">
    <location>
        <begin position="150"/>
        <end position="195"/>
    </location>
</feature>
<dbReference type="OrthoDB" id="424974at2759"/>
<feature type="domain" description="Zn(2)-C6 fungal-type" evidence="5">
    <location>
        <begin position="60"/>
        <end position="89"/>
    </location>
</feature>
<keyword evidence="8" id="KW-1185">Reference proteome</keyword>
<dbReference type="GO" id="GO:0000981">
    <property type="term" value="F:DNA-binding transcription factor activity, RNA polymerase II-specific"/>
    <property type="evidence" value="ECO:0007669"/>
    <property type="project" value="InterPro"/>
</dbReference>
<dbReference type="EMBL" id="MU151064">
    <property type="protein sequence ID" value="KAF9453099.1"/>
    <property type="molecule type" value="Genomic_DNA"/>
</dbReference>